<dbReference type="InterPro" id="IPR011604">
    <property type="entry name" value="PDDEXK-like_dom_sf"/>
</dbReference>
<evidence type="ECO:0000313" key="2">
    <source>
        <dbReference type="EMBL" id="KAK8770333.1"/>
    </source>
</evidence>
<name>A0AAQ4E6J3_AMBAM</name>
<dbReference type="EMBL" id="JARKHS020021291">
    <property type="protein sequence ID" value="KAK8770333.1"/>
    <property type="molecule type" value="Genomic_DNA"/>
</dbReference>
<dbReference type="InterPro" id="IPR019190">
    <property type="entry name" value="EXOV"/>
</dbReference>
<dbReference type="PANTHER" id="PTHR14464">
    <property type="entry name" value="EXONUCLEASE V"/>
    <property type="match status" value="1"/>
</dbReference>
<accession>A0AAQ4E6J3</accession>
<evidence type="ECO:0000313" key="3">
    <source>
        <dbReference type="Proteomes" id="UP001321473"/>
    </source>
</evidence>
<dbReference type="Pfam" id="PF09810">
    <property type="entry name" value="Exo5"/>
    <property type="match status" value="2"/>
</dbReference>
<organism evidence="2 3">
    <name type="scientific">Amblyomma americanum</name>
    <name type="common">Lone star tick</name>
    <dbReference type="NCBI Taxonomy" id="6943"/>
    <lineage>
        <taxon>Eukaryota</taxon>
        <taxon>Metazoa</taxon>
        <taxon>Ecdysozoa</taxon>
        <taxon>Arthropoda</taxon>
        <taxon>Chelicerata</taxon>
        <taxon>Arachnida</taxon>
        <taxon>Acari</taxon>
        <taxon>Parasitiformes</taxon>
        <taxon>Ixodida</taxon>
        <taxon>Ixodoidea</taxon>
        <taxon>Ixodidae</taxon>
        <taxon>Amblyomminae</taxon>
        <taxon>Amblyomma</taxon>
    </lineage>
</organism>
<dbReference type="GO" id="GO:0036297">
    <property type="term" value="P:interstrand cross-link repair"/>
    <property type="evidence" value="ECO:0007669"/>
    <property type="project" value="TreeGrafter"/>
</dbReference>
<proteinExistence type="inferred from homology"/>
<keyword evidence="3" id="KW-1185">Reference proteome</keyword>
<dbReference type="GO" id="GO:0045145">
    <property type="term" value="F:single-stranded DNA 5'-3' DNA exonuclease activity"/>
    <property type="evidence" value="ECO:0007669"/>
    <property type="project" value="InterPro"/>
</dbReference>
<gene>
    <name evidence="2" type="ORF">V5799_013202</name>
</gene>
<evidence type="ECO:0000256" key="1">
    <source>
        <dbReference type="ARBA" id="ARBA00009797"/>
    </source>
</evidence>
<dbReference type="Proteomes" id="UP001321473">
    <property type="component" value="Unassembled WGS sequence"/>
</dbReference>
<protein>
    <submittedName>
        <fullName evidence="2">Uncharacterized protein</fullName>
    </submittedName>
</protein>
<dbReference type="AlphaFoldDB" id="A0AAQ4E6J3"/>
<comment type="similarity">
    <text evidence="1">Belongs to the EXO5 family.</text>
</comment>
<dbReference type="PANTHER" id="PTHR14464:SF4">
    <property type="entry name" value="EXONUCLEASE V"/>
    <property type="match status" value="1"/>
</dbReference>
<dbReference type="Gene3D" id="3.90.320.10">
    <property type="match status" value="1"/>
</dbReference>
<comment type="caution">
    <text evidence="2">The sequence shown here is derived from an EMBL/GenBank/DDBJ whole genome shotgun (WGS) entry which is preliminary data.</text>
</comment>
<dbReference type="GO" id="GO:0005634">
    <property type="term" value="C:nucleus"/>
    <property type="evidence" value="ECO:0007669"/>
    <property type="project" value="TreeGrafter"/>
</dbReference>
<reference evidence="2 3" key="1">
    <citation type="journal article" date="2023" name="Arcadia Sci">
        <title>De novo assembly of a long-read Amblyomma americanum tick genome.</title>
        <authorList>
            <person name="Chou S."/>
            <person name="Poskanzer K.E."/>
            <person name="Rollins M."/>
            <person name="Thuy-Boun P.S."/>
        </authorList>
    </citation>
    <scope>NUCLEOTIDE SEQUENCE [LARGE SCALE GENOMIC DNA]</scope>
    <source>
        <strain evidence="2">F_SG_1</strain>
        <tissue evidence="2">Salivary glands</tissue>
    </source>
</reference>
<sequence length="439" mass="48544">MDDSGAANAWDDEEGDDLIAKLHFDGLTDSRPPLQKYRNGRIYVSDLSSQVYCEQKLLYTLIGVPRLKEMGFDVEEAERPQVARGSHIHLARQLEVQDVVAVDTKTREDNIAVLFVNLLHAVRSLLSGAPIVREVPVFGRVLDGDIFVNGVVDEIRCDGETLQIDIVELKTIAGTRLPNASVRRPHRLQVMLYRHLLASLILGKVDVKDIEKGFHVNLDVQLSSPVLELLPSKERHMNSLGLLVPFVLTAIQALPVPSQLTVEYFSQKTNATLCFQGVEYDESWLVDTLQQLFPFWTEDDWEPPLVDEPQSPAAAVGKSGATPEAIEQESNLFFPAVQPADASSTAAAGCSSATVASGAAAGPTTAEAVATGDAGRAPRGRMALLERSLADENDYRAALLREEHGLRLQLMREDHNSILQERQEKKLLDIQKKNWNWKS</sequence>